<reference evidence="6" key="1">
    <citation type="submission" date="2020-05" db="EMBL/GenBank/DDBJ databases">
        <title>Phylogenomic resolution of chytrid fungi.</title>
        <authorList>
            <person name="Stajich J.E."/>
            <person name="Amses K."/>
            <person name="Simmons R."/>
            <person name="Seto K."/>
            <person name="Myers J."/>
            <person name="Bonds A."/>
            <person name="Quandt C.A."/>
            <person name="Barry K."/>
            <person name="Liu P."/>
            <person name="Grigoriev I."/>
            <person name="Longcore J.E."/>
            <person name="James T.Y."/>
        </authorList>
    </citation>
    <scope>NUCLEOTIDE SEQUENCE</scope>
    <source>
        <strain evidence="6">JEL0476</strain>
    </source>
</reference>
<protein>
    <recommendedName>
        <fullName evidence="1">Postreplication repair E3 ubiquitin-protein ligase RAD18</fullName>
    </recommendedName>
</protein>
<evidence type="ECO:0000313" key="6">
    <source>
        <dbReference type="EMBL" id="KAJ3205191.1"/>
    </source>
</evidence>
<feature type="domain" description="SAP" evidence="5">
    <location>
        <begin position="330"/>
        <end position="364"/>
    </location>
</feature>
<dbReference type="InterPro" id="IPR001841">
    <property type="entry name" value="Znf_RING"/>
</dbReference>
<proteinExistence type="predicted"/>
<accession>A0AAD5TUV0</accession>
<feature type="compositionally biased region" description="Basic and acidic residues" evidence="3">
    <location>
        <begin position="415"/>
        <end position="425"/>
    </location>
</feature>
<evidence type="ECO:0000256" key="3">
    <source>
        <dbReference type="SAM" id="MobiDB-lite"/>
    </source>
</evidence>
<evidence type="ECO:0000259" key="5">
    <source>
        <dbReference type="PROSITE" id="PS50800"/>
    </source>
</evidence>
<keyword evidence="2" id="KW-0479">Metal-binding</keyword>
<feature type="domain" description="RING-type" evidence="4">
    <location>
        <begin position="26"/>
        <end position="66"/>
    </location>
</feature>
<dbReference type="GO" id="GO:0097505">
    <property type="term" value="C:Rad6-Rad18 complex"/>
    <property type="evidence" value="ECO:0007669"/>
    <property type="project" value="TreeGrafter"/>
</dbReference>
<feature type="compositionally biased region" description="Polar residues" evidence="3">
    <location>
        <begin position="396"/>
        <end position="407"/>
    </location>
</feature>
<evidence type="ECO:0000313" key="7">
    <source>
        <dbReference type="Proteomes" id="UP001211065"/>
    </source>
</evidence>
<sequence>MADIDSPYDWPKEFPSLSSIDALLRCPICNEFFDETAANTLPCTHTHCAECTLNYINQHQKCPTCNAVCNSESSMRKVPILNEIALLFKEFRRVSLDFQKKFDQTYFLETQQFILLEQLKREQITLDTTSRPNPSTNRTSERIRDLKTEANSASPKNTTVNHKEKSIGSPLFGKNVLKKQKTGIKSEIFRKKDGDLECPACLQLGFSPSTLDTHLEKFCFSRFAMEEEVIIIGDDEKEPIKNIPQETIIEESAPNAQLKDMDKNELKRKYTEEKSYELVEEVFDEDFTDDSAPKKLKFFGFDNKDYSNFVRPKREKKKIEELPILPLIPWGSLSITEIRKRLEEYGIPTTGSKEDLKKRYTKFRHLVIKNNQIPLQNRKSKKEILKELKDFEQQGKDSQQGSASFALNTDSNSTSHDDSEESRILIEKHNLKYDNVYNELISQAKPKRKRKESSNDDVNELNVKRETIGKNET</sequence>
<evidence type="ECO:0000256" key="2">
    <source>
        <dbReference type="PROSITE-ProRule" id="PRU00175"/>
    </source>
</evidence>
<dbReference type="Gene3D" id="3.30.40.10">
    <property type="entry name" value="Zinc/RING finger domain, C3HC4 (zinc finger)"/>
    <property type="match status" value="1"/>
</dbReference>
<dbReference type="Proteomes" id="UP001211065">
    <property type="component" value="Unassembled WGS sequence"/>
</dbReference>
<dbReference type="PANTHER" id="PTHR14134">
    <property type="entry name" value="E3 UBIQUITIN-PROTEIN LIGASE RAD18"/>
    <property type="match status" value="1"/>
</dbReference>
<feature type="region of interest" description="Disordered" evidence="3">
    <location>
        <begin position="393"/>
        <end position="425"/>
    </location>
</feature>
<dbReference type="PROSITE" id="PS50800">
    <property type="entry name" value="SAP"/>
    <property type="match status" value="1"/>
</dbReference>
<dbReference type="PANTHER" id="PTHR14134:SF2">
    <property type="entry name" value="E3 UBIQUITIN-PROTEIN LIGASE RAD18"/>
    <property type="match status" value="1"/>
</dbReference>
<feature type="compositionally biased region" description="Basic and acidic residues" evidence="3">
    <location>
        <begin position="462"/>
        <end position="473"/>
    </location>
</feature>
<dbReference type="Pfam" id="PF02037">
    <property type="entry name" value="SAP"/>
    <property type="match status" value="1"/>
</dbReference>
<organism evidence="6 7">
    <name type="scientific">Clydaea vesicula</name>
    <dbReference type="NCBI Taxonomy" id="447962"/>
    <lineage>
        <taxon>Eukaryota</taxon>
        <taxon>Fungi</taxon>
        <taxon>Fungi incertae sedis</taxon>
        <taxon>Chytridiomycota</taxon>
        <taxon>Chytridiomycota incertae sedis</taxon>
        <taxon>Chytridiomycetes</taxon>
        <taxon>Lobulomycetales</taxon>
        <taxon>Lobulomycetaceae</taxon>
        <taxon>Clydaea</taxon>
    </lineage>
</organism>
<evidence type="ECO:0000259" key="4">
    <source>
        <dbReference type="PROSITE" id="PS50089"/>
    </source>
</evidence>
<evidence type="ECO:0000256" key="1">
    <source>
        <dbReference type="ARBA" id="ARBA00015551"/>
    </source>
</evidence>
<keyword evidence="2" id="KW-0862">Zinc</keyword>
<dbReference type="AlphaFoldDB" id="A0AAD5TUV0"/>
<dbReference type="InterPro" id="IPR039577">
    <property type="entry name" value="Rad18"/>
</dbReference>
<dbReference type="GO" id="GO:0006301">
    <property type="term" value="P:DNA damage tolerance"/>
    <property type="evidence" value="ECO:0007669"/>
    <property type="project" value="InterPro"/>
</dbReference>
<name>A0AAD5TUV0_9FUNG</name>
<dbReference type="Pfam" id="PF13923">
    <property type="entry name" value="zf-C3HC4_2"/>
    <property type="match status" value="1"/>
</dbReference>
<dbReference type="GO" id="GO:0008270">
    <property type="term" value="F:zinc ion binding"/>
    <property type="evidence" value="ECO:0007669"/>
    <property type="project" value="UniProtKB-KW"/>
</dbReference>
<gene>
    <name evidence="6" type="primary">RAD18</name>
    <name evidence="6" type="ORF">HK099_000896</name>
</gene>
<dbReference type="InterPro" id="IPR013083">
    <property type="entry name" value="Znf_RING/FYVE/PHD"/>
</dbReference>
<dbReference type="GO" id="GO:0003697">
    <property type="term" value="F:single-stranded DNA binding"/>
    <property type="evidence" value="ECO:0007669"/>
    <property type="project" value="InterPro"/>
</dbReference>
<dbReference type="SMART" id="SM00513">
    <property type="entry name" value="SAP"/>
    <property type="match status" value="1"/>
</dbReference>
<comment type="caution">
    <text evidence="6">The sequence shown here is derived from an EMBL/GenBank/DDBJ whole genome shotgun (WGS) entry which is preliminary data.</text>
</comment>
<feature type="region of interest" description="Disordered" evidence="3">
    <location>
        <begin position="444"/>
        <end position="473"/>
    </location>
</feature>
<dbReference type="SUPFAM" id="SSF57850">
    <property type="entry name" value="RING/U-box"/>
    <property type="match status" value="1"/>
</dbReference>
<dbReference type="GO" id="GO:0061630">
    <property type="term" value="F:ubiquitin protein ligase activity"/>
    <property type="evidence" value="ECO:0007669"/>
    <property type="project" value="InterPro"/>
</dbReference>
<dbReference type="PROSITE" id="PS50089">
    <property type="entry name" value="ZF_RING_2"/>
    <property type="match status" value="1"/>
</dbReference>
<keyword evidence="7" id="KW-1185">Reference proteome</keyword>
<dbReference type="InterPro" id="IPR003034">
    <property type="entry name" value="SAP_dom"/>
</dbReference>
<keyword evidence="2" id="KW-0863">Zinc-finger</keyword>
<dbReference type="EMBL" id="JADGJW010001226">
    <property type="protein sequence ID" value="KAJ3205191.1"/>
    <property type="molecule type" value="Genomic_DNA"/>
</dbReference>
<dbReference type="GO" id="GO:0005634">
    <property type="term" value="C:nucleus"/>
    <property type="evidence" value="ECO:0007669"/>
    <property type="project" value="TreeGrafter"/>
</dbReference>
<dbReference type="GO" id="GO:0006513">
    <property type="term" value="P:protein monoubiquitination"/>
    <property type="evidence" value="ECO:0007669"/>
    <property type="project" value="InterPro"/>
</dbReference>